<dbReference type="AlphaFoldDB" id="A0A4U0WN65"/>
<dbReference type="EMBL" id="NAJQ01000848">
    <property type="protein sequence ID" value="TKA64297.1"/>
    <property type="molecule type" value="Genomic_DNA"/>
</dbReference>
<dbReference type="OrthoDB" id="423576at2759"/>
<protein>
    <submittedName>
        <fullName evidence="2">Uncharacterized protein</fullName>
    </submittedName>
</protein>
<feature type="compositionally biased region" description="Polar residues" evidence="1">
    <location>
        <begin position="110"/>
        <end position="128"/>
    </location>
</feature>
<evidence type="ECO:0000313" key="3">
    <source>
        <dbReference type="Proteomes" id="UP000309340"/>
    </source>
</evidence>
<organism evidence="2 3">
    <name type="scientific">Friedmanniomyces simplex</name>
    <dbReference type="NCBI Taxonomy" id="329884"/>
    <lineage>
        <taxon>Eukaryota</taxon>
        <taxon>Fungi</taxon>
        <taxon>Dikarya</taxon>
        <taxon>Ascomycota</taxon>
        <taxon>Pezizomycotina</taxon>
        <taxon>Dothideomycetes</taxon>
        <taxon>Dothideomycetidae</taxon>
        <taxon>Mycosphaerellales</taxon>
        <taxon>Teratosphaeriaceae</taxon>
        <taxon>Friedmanniomyces</taxon>
    </lineage>
</organism>
<evidence type="ECO:0000256" key="1">
    <source>
        <dbReference type="SAM" id="MobiDB-lite"/>
    </source>
</evidence>
<evidence type="ECO:0000313" key="2">
    <source>
        <dbReference type="EMBL" id="TKA64297.1"/>
    </source>
</evidence>
<keyword evidence="3" id="KW-1185">Reference proteome</keyword>
<name>A0A4U0WN65_9PEZI</name>
<gene>
    <name evidence="2" type="ORF">B0A55_09780</name>
</gene>
<proteinExistence type="predicted"/>
<sequence length="147" mass="15797">MSYAVPAALFHRTEVAPEFLHATLFYFDSSRGFVQTAPVLGPKDAESSTQLRDAAGIDAMTLAGKVESVQAWERVLGRARRLAGSGQWALALEAFSAALAMCCPHGSGATAKTSPASSTRPTPFSTRMRSSTSFDFEASMWMCLGRR</sequence>
<comment type="caution">
    <text evidence="2">The sequence shown here is derived from an EMBL/GenBank/DDBJ whole genome shotgun (WGS) entry which is preliminary data.</text>
</comment>
<feature type="non-terminal residue" evidence="2">
    <location>
        <position position="147"/>
    </location>
</feature>
<accession>A0A4U0WN65</accession>
<reference evidence="2 3" key="1">
    <citation type="submission" date="2017-03" db="EMBL/GenBank/DDBJ databases">
        <title>Genomes of endolithic fungi from Antarctica.</title>
        <authorList>
            <person name="Coleine C."/>
            <person name="Masonjones S."/>
            <person name="Stajich J.E."/>
        </authorList>
    </citation>
    <scope>NUCLEOTIDE SEQUENCE [LARGE SCALE GENOMIC DNA]</scope>
    <source>
        <strain evidence="2 3">CCFEE 5184</strain>
    </source>
</reference>
<dbReference type="Proteomes" id="UP000309340">
    <property type="component" value="Unassembled WGS sequence"/>
</dbReference>
<feature type="region of interest" description="Disordered" evidence="1">
    <location>
        <begin position="107"/>
        <end position="128"/>
    </location>
</feature>